<comment type="caution">
    <text evidence="12">The sequence shown here is derived from an EMBL/GenBank/DDBJ whole genome shotgun (WGS) entry which is preliminary data.</text>
</comment>
<keyword evidence="4" id="KW-0863">Zinc-finger</keyword>
<accession>A0ABD0K0S6</accession>
<dbReference type="PANTHER" id="PTHR24150:SF8">
    <property type="entry name" value="ANKYRIN REPEAT AND MYND DOMAIN-CONTAINING PROTEIN 2"/>
    <property type="match status" value="1"/>
</dbReference>
<dbReference type="InterPro" id="IPR002110">
    <property type="entry name" value="Ankyrin_rpt"/>
</dbReference>
<dbReference type="Pfam" id="PF12796">
    <property type="entry name" value="Ank_2"/>
    <property type="match status" value="1"/>
</dbReference>
<dbReference type="InterPro" id="IPR036770">
    <property type="entry name" value="Ankyrin_rpt-contain_sf"/>
</dbReference>
<feature type="compositionally biased region" description="Gly residues" evidence="10">
    <location>
        <begin position="260"/>
        <end position="284"/>
    </location>
</feature>
<gene>
    <name evidence="12" type="ORF">BaRGS_00027780</name>
</gene>
<sequence>MTPLQHAAFRGKTELCRLLLDHGADVNSDYHDNNYSTLHFAALSGNPEVTSMILEAGAKVDHINSVNRTAAQMAAFVGQHQCVRVINNFFPKQELERFTVPQGFEKSPSGDVSSLSLWQVAMFLKENRELALEAYKVAKVLDIIVEESMKSRETNDPLTQNSEDTLDAFLKSLVKGRDSDGFPETQERLIRQALKEFPYAESQLLQQLVRQIAPVKIVTYCNQTCQKLHWPTHKKFCKKMAENGGDAESIKQAGSDEDAGSGGEDAGSGGEDAGSGGEDAGSGGEALAASSGDGSEKVSTEAQGKTDSTADAVLESEAATS</sequence>
<evidence type="ECO:0000259" key="11">
    <source>
        <dbReference type="Pfam" id="PF01753"/>
    </source>
</evidence>
<dbReference type="Gene3D" id="1.25.40.20">
    <property type="entry name" value="Ankyrin repeat-containing domain"/>
    <property type="match status" value="1"/>
</dbReference>
<name>A0ABD0K0S6_9CAEN</name>
<evidence type="ECO:0000256" key="5">
    <source>
        <dbReference type="ARBA" id="ARBA00022833"/>
    </source>
</evidence>
<proteinExistence type="predicted"/>
<dbReference type="Pfam" id="PF01753">
    <property type="entry name" value="zf-MYND"/>
    <property type="match status" value="1"/>
</dbReference>
<evidence type="ECO:0000256" key="7">
    <source>
        <dbReference type="ARBA" id="ARBA00023069"/>
    </source>
</evidence>
<feature type="region of interest" description="Disordered" evidence="10">
    <location>
        <begin position="247"/>
        <end position="321"/>
    </location>
</feature>
<organism evidence="12 13">
    <name type="scientific">Batillaria attramentaria</name>
    <dbReference type="NCBI Taxonomy" id="370345"/>
    <lineage>
        <taxon>Eukaryota</taxon>
        <taxon>Metazoa</taxon>
        <taxon>Spiralia</taxon>
        <taxon>Lophotrochozoa</taxon>
        <taxon>Mollusca</taxon>
        <taxon>Gastropoda</taxon>
        <taxon>Caenogastropoda</taxon>
        <taxon>Sorbeoconcha</taxon>
        <taxon>Cerithioidea</taxon>
        <taxon>Batillariidae</taxon>
        <taxon>Batillaria</taxon>
    </lineage>
</organism>
<dbReference type="GO" id="GO:0008270">
    <property type="term" value="F:zinc ion binding"/>
    <property type="evidence" value="ECO:0007669"/>
    <property type="project" value="UniProtKB-KW"/>
</dbReference>
<keyword evidence="7" id="KW-0969">Cilium</keyword>
<evidence type="ECO:0000256" key="3">
    <source>
        <dbReference type="ARBA" id="ARBA00022737"/>
    </source>
</evidence>
<keyword evidence="3" id="KW-0677">Repeat</keyword>
<dbReference type="PROSITE" id="PS50088">
    <property type="entry name" value="ANK_REPEAT"/>
    <property type="match status" value="2"/>
</dbReference>
<dbReference type="EMBL" id="JACVVK020000270">
    <property type="protein sequence ID" value="KAK7480965.1"/>
    <property type="molecule type" value="Genomic_DNA"/>
</dbReference>
<feature type="compositionally biased region" description="Polar residues" evidence="10">
    <location>
        <begin position="300"/>
        <end position="309"/>
    </location>
</feature>
<evidence type="ECO:0000256" key="6">
    <source>
        <dbReference type="ARBA" id="ARBA00023043"/>
    </source>
</evidence>
<evidence type="ECO:0000256" key="9">
    <source>
        <dbReference type="PROSITE-ProRule" id="PRU00023"/>
    </source>
</evidence>
<evidence type="ECO:0000256" key="8">
    <source>
        <dbReference type="ARBA" id="ARBA00023273"/>
    </source>
</evidence>
<evidence type="ECO:0000256" key="2">
    <source>
        <dbReference type="ARBA" id="ARBA00022723"/>
    </source>
</evidence>
<evidence type="ECO:0000256" key="10">
    <source>
        <dbReference type="SAM" id="MobiDB-lite"/>
    </source>
</evidence>
<dbReference type="Proteomes" id="UP001519460">
    <property type="component" value="Unassembled WGS sequence"/>
</dbReference>
<evidence type="ECO:0000256" key="4">
    <source>
        <dbReference type="ARBA" id="ARBA00022771"/>
    </source>
</evidence>
<keyword evidence="5" id="KW-0862">Zinc</keyword>
<dbReference type="InterPro" id="IPR052452">
    <property type="entry name" value="Ankyrin-MYND_dom_contain_2"/>
</dbReference>
<dbReference type="Gene3D" id="6.10.140.2220">
    <property type="match status" value="1"/>
</dbReference>
<protein>
    <recommendedName>
        <fullName evidence="11">MYND-type domain-containing protein</fullName>
    </recommendedName>
</protein>
<dbReference type="SUPFAM" id="SSF48403">
    <property type="entry name" value="Ankyrin repeat"/>
    <property type="match status" value="1"/>
</dbReference>
<feature type="repeat" description="ANK" evidence="9">
    <location>
        <begin position="33"/>
        <end position="65"/>
    </location>
</feature>
<reference evidence="12 13" key="1">
    <citation type="journal article" date="2023" name="Sci. Data">
        <title>Genome assembly of the Korean intertidal mud-creeper Batillaria attramentaria.</title>
        <authorList>
            <person name="Patra A.K."/>
            <person name="Ho P.T."/>
            <person name="Jun S."/>
            <person name="Lee S.J."/>
            <person name="Kim Y."/>
            <person name="Won Y.J."/>
        </authorList>
    </citation>
    <scope>NUCLEOTIDE SEQUENCE [LARGE SCALE GENOMIC DNA]</scope>
    <source>
        <strain evidence="12">Wonlab-2016</strain>
    </source>
</reference>
<feature type="repeat" description="ANK" evidence="9">
    <location>
        <begin position="1"/>
        <end position="31"/>
    </location>
</feature>
<evidence type="ECO:0000313" key="12">
    <source>
        <dbReference type="EMBL" id="KAK7480965.1"/>
    </source>
</evidence>
<feature type="domain" description="MYND-type" evidence="11">
    <location>
        <begin position="217"/>
        <end position="237"/>
    </location>
</feature>
<dbReference type="AlphaFoldDB" id="A0ABD0K0S6"/>
<evidence type="ECO:0000313" key="13">
    <source>
        <dbReference type="Proteomes" id="UP001519460"/>
    </source>
</evidence>
<keyword evidence="8" id="KW-0966">Cell projection</keyword>
<keyword evidence="6 9" id="KW-0040">ANK repeat</keyword>
<dbReference type="SMART" id="SM00248">
    <property type="entry name" value="ANK"/>
    <property type="match status" value="3"/>
</dbReference>
<comment type="subcellular location">
    <subcellularLocation>
        <location evidence="1">Cell projection</location>
        <location evidence="1">Cilium</location>
    </subcellularLocation>
</comment>
<dbReference type="PANTHER" id="PTHR24150">
    <property type="entry name" value="ANKYRIN REPEAT AND MYND DOMAIN-CONTAINING PROTEIN 2"/>
    <property type="match status" value="1"/>
</dbReference>
<dbReference type="GO" id="GO:0005929">
    <property type="term" value="C:cilium"/>
    <property type="evidence" value="ECO:0007669"/>
    <property type="project" value="UniProtKB-SubCell"/>
</dbReference>
<keyword evidence="2" id="KW-0479">Metal-binding</keyword>
<dbReference type="SUPFAM" id="SSF144232">
    <property type="entry name" value="HIT/MYND zinc finger-like"/>
    <property type="match status" value="1"/>
</dbReference>
<evidence type="ECO:0000256" key="1">
    <source>
        <dbReference type="ARBA" id="ARBA00004138"/>
    </source>
</evidence>
<dbReference type="InterPro" id="IPR002893">
    <property type="entry name" value="Znf_MYND"/>
</dbReference>
<keyword evidence="13" id="KW-1185">Reference proteome</keyword>
<dbReference type="PROSITE" id="PS50297">
    <property type="entry name" value="ANK_REP_REGION"/>
    <property type="match status" value="2"/>
</dbReference>